<organism evidence="7 8">
    <name type="scientific">Mesorhabditis spiculigera</name>
    <dbReference type="NCBI Taxonomy" id="96644"/>
    <lineage>
        <taxon>Eukaryota</taxon>
        <taxon>Metazoa</taxon>
        <taxon>Ecdysozoa</taxon>
        <taxon>Nematoda</taxon>
        <taxon>Chromadorea</taxon>
        <taxon>Rhabditida</taxon>
        <taxon>Rhabditina</taxon>
        <taxon>Rhabditomorpha</taxon>
        <taxon>Rhabditoidea</taxon>
        <taxon>Rhabditidae</taxon>
        <taxon>Mesorhabditinae</taxon>
        <taxon>Mesorhabditis</taxon>
    </lineage>
</organism>
<evidence type="ECO:0000256" key="4">
    <source>
        <dbReference type="SAM" id="MobiDB-lite"/>
    </source>
</evidence>
<feature type="compositionally biased region" description="Basic residues" evidence="4">
    <location>
        <begin position="85"/>
        <end position="101"/>
    </location>
</feature>
<keyword evidence="5" id="KW-1133">Transmembrane helix</keyword>
<evidence type="ECO:0000313" key="7">
    <source>
        <dbReference type="EMBL" id="CAJ0584124.1"/>
    </source>
</evidence>
<evidence type="ECO:0000256" key="5">
    <source>
        <dbReference type="SAM" id="Phobius"/>
    </source>
</evidence>
<sequence length="217" mass="21981">MSSEKMSHAEAESFRRLAVFGIALSTAATLTAIIAVPMLYNYMQGVQSSLQDDVSFCVHRTEGLWHEYERYEAAKGHEGRLKREAVHRHAGRSTHRRHRARGAASYSSGGYGDAGVGGGSMSQGGGSCCSCGVGEAGPAGQPGPDGRPGNDGQPAGPPGQPGQSGNGQPGPQGPPGDNGRPGQPGLAGAPGQPGPDGDEGNGGGCDHCPPPRTAPGY</sequence>
<keyword evidence="8" id="KW-1185">Reference proteome</keyword>
<feature type="compositionally biased region" description="Low complexity" evidence="4">
    <location>
        <begin position="175"/>
        <end position="190"/>
    </location>
</feature>
<comment type="caution">
    <text evidence="7">The sequence shown here is derived from an EMBL/GenBank/DDBJ whole genome shotgun (WGS) entry which is preliminary data.</text>
</comment>
<evidence type="ECO:0000259" key="6">
    <source>
        <dbReference type="SMART" id="SM01088"/>
    </source>
</evidence>
<dbReference type="AlphaFoldDB" id="A0AA36DD82"/>
<feature type="domain" description="Nematode cuticle collagen N-terminal" evidence="6">
    <location>
        <begin position="16"/>
        <end position="68"/>
    </location>
</feature>
<evidence type="ECO:0000313" key="8">
    <source>
        <dbReference type="Proteomes" id="UP001177023"/>
    </source>
</evidence>
<feature type="non-terminal residue" evidence="7">
    <location>
        <position position="1"/>
    </location>
</feature>
<keyword evidence="5" id="KW-0472">Membrane</keyword>
<feature type="region of interest" description="Disordered" evidence="4">
    <location>
        <begin position="139"/>
        <end position="217"/>
    </location>
</feature>
<name>A0AA36DD82_9BILA</name>
<reference evidence="7" key="1">
    <citation type="submission" date="2023-06" db="EMBL/GenBank/DDBJ databases">
        <authorList>
            <person name="Delattre M."/>
        </authorList>
    </citation>
    <scope>NUCLEOTIDE SEQUENCE</scope>
    <source>
        <strain evidence="7">AF72</strain>
    </source>
</reference>
<proteinExistence type="predicted"/>
<keyword evidence="3" id="KW-1015">Disulfide bond</keyword>
<protein>
    <recommendedName>
        <fullName evidence="6">Nematode cuticle collagen N-terminal domain-containing protein</fullName>
    </recommendedName>
</protein>
<evidence type="ECO:0000256" key="3">
    <source>
        <dbReference type="ARBA" id="ARBA00023157"/>
    </source>
</evidence>
<gene>
    <name evidence="7" type="ORF">MSPICULIGERA_LOCUS22186</name>
</gene>
<dbReference type="InterPro" id="IPR002486">
    <property type="entry name" value="Col_cuticle_N"/>
</dbReference>
<dbReference type="PANTHER" id="PTHR24637:SF315">
    <property type="entry name" value="CUTICLE COLLAGEN 40"/>
    <property type="match status" value="1"/>
</dbReference>
<dbReference type="SMART" id="SM01088">
    <property type="entry name" value="Col_cuticle_N"/>
    <property type="match status" value="1"/>
</dbReference>
<dbReference type="PANTHER" id="PTHR24637">
    <property type="entry name" value="COLLAGEN"/>
    <property type="match status" value="1"/>
</dbReference>
<comment type="subunit">
    <text evidence="1">Collagen polypeptide chains are complexed within the cuticle by disulfide bonds and other types of covalent cross-links.</text>
</comment>
<dbReference type="GO" id="GO:0042302">
    <property type="term" value="F:structural constituent of cuticle"/>
    <property type="evidence" value="ECO:0007669"/>
    <property type="project" value="InterPro"/>
</dbReference>
<keyword evidence="5" id="KW-0812">Transmembrane</keyword>
<feature type="transmembrane region" description="Helical" evidence="5">
    <location>
        <begin position="20"/>
        <end position="40"/>
    </location>
</feature>
<evidence type="ECO:0000256" key="1">
    <source>
        <dbReference type="ARBA" id="ARBA00011518"/>
    </source>
</evidence>
<accession>A0AA36DD82</accession>
<keyword evidence="2" id="KW-0677">Repeat</keyword>
<evidence type="ECO:0000256" key="2">
    <source>
        <dbReference type="ARBA" id="ARBA00022737"/>
    </source>
</evidence>
<dbReference type="EMBL" id="CATQJA010002685">
    <property type="protein sequence ID" value="CAJ0584124.1"/>
    <property type="molecule type" value="Genomic_DNA"/>
</dbReference>
<feature type="compositionally biased region" description="Pro residues" evidence="4">
    <location>
        <begin position="208"/>
        <end position="217"/>
    </location>
</feature>
<dbReference type="Pfam" id="PF01484">
    <property type="entry name" value="Col_cuticle_N"/>
    <property type="match status" value="1"/>
</dbReference>
<feature type="region of interest" description="Disordered" evidence="4">
    <location>
        <begin position="79"/>
        <end position="109"/>
    </location>
</feature>
<dbReference type="Proteomes" id="UP001177023">
    <property type="component" value="Unassembled WGS sequence"/>
</dbReference>